<accession>A0A0F8ZJ52</accession>
<evidence type="ECO:0008006" key="2">
    <source>
        <dbReference type="Google" id="ProtNLM"/>
    </source>
</evidence>
<evidence type="ECO:0000313" key="1">
    <source>
        <dbReference type="EMBL" id="KKK93843.1"/>
    </source>
</evidence>
<feature type="non-terminal residue" evidence="1">
    <location>
        <position position="1"/>
    </location>
</feature>
<dbReference type="EMBL" id="LAZR01047602">
    <property type="protein sequence ID" value="KKK93843.1"/>
    <property type="molecule type" value="Genomic_DNA"/>
</dbReference>
<proteinExistence type="predicted"/>
<gene>
    <name evidence="1" type="ORF">LCGC14_2688830</name>
</gene>
<comment type="caution">
    <text evidence="1">The sequence shown here is derived from an EMBL/GenBank/DDBJ whole genome shotgun (WGS) entry which is preliminary data.</text>
</comment>
<reference evidence="1" key="1">
    <citation type="journal article" date="2015" name="Nature">
        <title>Complex archaea that bridge the gap between prokaryotes and eukaryotes.</title>
        <authorList>
            <person name="Spang A."/>
            <person name="Saw J.H."/>
            <person name="Jorgensen S.L."/>
            <person name="Zaremba-Niedzwiedzka K."/>
            <person name="Martijn J."/>
            <person name="Lind A.E."/>
            <person name="van Eijk R."/>
            <person name="Schleper C."/>
            <person name="Guy L."/>
            <person name="Ettema T.J."/>
        </authorList>
    </citation>
    <scope>NUCLEOTIDE SEQUENCE</scope>
</reference>
<dbReference type="AlphaFoldDB" id="A0A0F8ZJ52"/>
<feature type="non-terminal residue" evidence="1">
    <location>
        <position position="439"/>
    </location>
</feature>
<organism evidence="1">
    <name type="scientific">marine sediment metagenome</name>
    <dbReference type="NCBI Taxonomy" id="412755"/>
    <lineage>
        <taxon>unclassified sequences</taxon>
        <taxon>metagenomes</taxon>
        <taxon>ecological metagenomes</taxon>
    </lineage>
</organism>
<name>A0A0F8ZJ52_9ZZZZ</name>
<protein>
    <recommendedName>
        <fullName evidence="2">Large polyvalent protein associated domain-containing protein</fullName>
    </recommendedName>
</protein>
<sequence>VLKGVRHRLKNSPRGHETERAILELQNPGDQAAAYAAISRIRSTHPDAIAQSLEEALGTMSQADRQILEPLMRQHVMARGLDGPPTGGTPHIVDQDELAYRQYILSPEARDFIDSVGAEIHEKANITGVSEGGGISVSDKAKYVQHEVLRRAMAMMKANKAYAETEEMPWYKRWPSQLWGTAKGLPKTAWRMYAKQSYSAYKAVWDNPELLGNYTGWKELQRTTEAETYQGGVEEMQQWEDVKQAFAGLQASTYLTDQIIASRMAPLVKAVDETKVPDTQVFARAWANTITLGAADAMNKILRAKLGAEQKPLIAAATPEQRAAGGAGSLAGMFTPYSAASVLFKAGSGIAARGVSAATNKAMTSLARYAPKAADMLERITSHAVAGRIAAIPGHVLEAHVGSAVLTLASYNADLGQKIDSATSFSPELTLLVALTAWK</sequence>